<evidence type="ECO:0000256" key="4">
    <source>
        <dbReference type="ARBA" id="ARBA00022898"/>
    </source>
</evidence>
<keyword evidence="8" id="KW-1185">Reference proteome</keyword>
<gene>
    <name evidence="7" type="ORF">FHP08_09405</name>
</gene>
<reference evidence="7 8" key="1">
    <citation type="submission" date="2019-06" db="EMBL/GenBank/DDBJ databases">
        <title>Quisquiliibacterium sp. nov., isolated from a maize field.</title>
        <authorList>
            <person name="Lin S.-Y."/>
            <person name="Tsai C.-F."/>
            <person name="Young C.-C."/>
        </authorList>
    </citation>
    <scope>NUCLEOTIDE SEQUENCE [LARGE SCALE GENOMIC DNA]</scope>
    <source>
        <strain evidence="7 8">CC-CFT501</strain>
    </source>
</reference>
<organism evidence="7 8">
    <name type="scientific">Zeimonas arvi</name>
    <dbReference type="NCBI Taxonomy" id="2498847"/>
    <lineage>
        <taxon>Bacteria</taxon>
        <taxon>Pseudomonadati</taxon>
        <taxon>Pseudomonadota</taxon>
        <taxon>Betaproteobacteria</taxon>
        <taxon>Burkholderiales</taxon>
        <taxon>Burkholderiaceae</taxon>
        <taxon>Zeimonas</taxon>
    </lineage>
</organism>
<dbReference type="Gene3D" id="3.40.640.10">
    <property type="entry name" value="Type I PLP-dependent aspartate aminotransferase-like (Major domain)"/>
    <property type="match status" value="1"/>
</dbReference>
<dbReference type="GO" id="GO:1901605">
    <property type="term" value="P:alpha-amino acid metabolic process"/>
    <property type="evidence" value="ECO:0007669"/>
    <property type="project" value="TreeGrafter"/>
</dbReference>
<dbReference type="InterPro" id="IPR004839">
    <property type="entry name" value="Aminotransferase_I/II_large"/>
</dbReference>
<comment type="caution">
    <text evidence="7">The sequence shown here is derived from an EMBL/GenBank/DDBJ whole genome shotgun (WGS) entry which is preliminary data.</text>
</comment>
<dbReference type="Proteomes" id="UP000321548">
    <property type="component" value="Unassembled WGS sequence"/>
</dbReference>
<evidence type="ECO:0000256" key="2">
    <source>
        <dbReference type="ARBA" id="ARBA00022576"/>
    </source>
</evidence>
<dbReference type="InterPro" id="IPR015421">
    <property type="entry name" value="PyrdxlP-dep_Trfase_major"/>
</dbReference>
<protein>
    <submittedName>
        <fullName evidence="7">PLP-dependent aminotransferase family protein</fullName>
    </submittedName>
</protein>
<dbReference type="RefSeq" id="WP_147704186.1">
    <property type="nucleotide sequence ID" value="NZ_VDUY01000003.1"/>
</dbReference>
<feature type="domain" description="Aminotransferase class I/classII large" evidence="6">
    <location>
        <begin position="56"/>
        <end position="414"/>
    </location>
</feature>
<evidence type="ECO:0000256" key="5">
    <source>
        <dbReference type="SAM" id="MobiDB-lite"/>
    </source>
</evidence>
<name>A0A5C8NZ40_9BURK</name>
<dbReference type="OrthoDB" id="9804020at2"/>
<evidence type="ECO:0000259" key="6">
    <source>
        <dbReference type="Pfam" id="PF00155"/>
    </source>
</evidence>
<feature type="region of interest" description="Disordered" evidence="5">
    <location>
        <begin position="422"/>
        <end position="461"/>
    </location>
</feature>
<dbReference type="PANTHER" id="PTHR42790:SF19">
    <property type="entry name" value="KYNURENINE_ALPHA-AMINOADIPATE AMINOTRANSFERASE, MITOCHONDRIAL"/>
    <property type="match status" value="1"/>
</dbReference>
<comment type="cofactor">
    <cofactor evidence="1">
        <name>pyridoxal 5'-phosphate</name>
        <dbReference type="ChEBI" id="CHEBI:597326"/>
    </cofactor>
</comment>
<dbReference type="Gene3D" id="3.90.1150.10">
    <property type="entry name" value="Aspartate Aminotransferase, domain 1"/>
    <property type="match status" value="1"/>
</dbReference>
<keyword evidence="4" id="KW-0663">Pyridoxal phosphate</keyword>
<sequence length="517" mass="54513">MNDRTDLPEDLLARRVATMRSSAVRDLLHDARRPGMLSLAGGLPAPDLFDVEGLRAAADAALAQAPREALQYGTTEGDTALRALLAAGLRARGAAVPDDAPLVTTGSQQALDLVARALLEPGDGVVVERPGYLAALQVFALTEARCVGVGGDAQGLCVDDLPERLAQGRQAPAGRQDRASASRADGRLKLAYVVTNFANPTGATLSLARRIALLEWAVRNRVFVLEDDPYGGLRVEGEHLPPLLALAERVPGAADWCGYVSSLSKILAPGLRIGYAVLPEWLRGPVVRTKQALDLHTSTLTQAIAARYLAGGRLDARMPAMREAYRERRDALCEALAAAFGDTLRVSRPDGGMFVWARFTDGTDTTRLLPVARDAGMIFVPGEAFYDAAPDRATLRLSFATATPAQLAEAVSRLVSAHRALRERAPAPDGASAASEQGDASPPDNPTARVPEANASAARQAGASAPASAAAIRDACVETALEAWEDAGMRGLCAEGRWEVAIGAIRSLDLHAIAPRD</sequence>
<keyword evidence="2 7" id="KW-0032">Aminotransferase</keyword>
<evidence type="ECO:0000256" key="3">
    <source>
        <dbReference type="ARBA" id="ARBA00022679"/>
    </source>
</evidence>
<dbReference type="InterPro" id="IPR015424">
    <property type="entry name" value="PyrdxlP-dep_Trfase"/>
</dbReference>
<evidence type="ECO:0000313" key="8">
    <source>
        <dbReference type="Proteomes" id="UP000321548"/>
    </source>
</evidence>
<evidence type="ECO:0000313" key="7">
    <source>
        <dbReference type="EMBL" id="TXL66275.1"/>
    </source>
</evidence>
<dbReference type="InterPro" id="IPR015422">
    <property type="entry name" value="PyrdxlP-dep_Trfase_small"/>
</dbReference>
<dbReference type="AlphaFoldDB" id="A0A5C8NZ40"/>
<accession>A0A5C8NZ40</accession>
<dbReference type="SUPFAM" id="SSF53383">
    <property type="entry name" value="PLP-dependent transferases"/>
    <property type="match status" value="1"/>
</dbReference>
<dbReference type="CDD" id="cd00609">
    <property type="entry name" value="AAT_like"/>
    <property type="match status" value="1"/>
</dbReference>
<evidence type="ECO:0000256" key="1">
    <source>
        <dbReference type="ARBA" id="ARBA00001933"/>
    </source>
</evidence>
<keyword evidence="3 7" id="KW-0808">Transferase</keyword>
<dbReference type="PANTHER" id="PTHR42790">
    <property type="entry name" value="AMINOTRANSFERASE"/>
    <property type="match status" value="1"/>
</dbReference>
<dbReference type="Pfam" id="PF00155">
    <property type="entry name" value="Aminotran_1_2"/>
    <property type="match status" value="1"/>
</dbReference>
<dbReference type="GO" id="GO:0008483">
    <property type="term" value="F:transaminase activity"/>
    <property type="evidence" value="ECO:0007669"/>
    <property type="project" value="UniProtKB-KW"/>
</dbReference>
<dbReference type="InterPro" id="IPR050859">
    <property type="entry name" value="Class-I_PLP-dep_aminotransf"/>
</dbReference>
<proteinExistence type="predicted"/>
<dbReference type="EMBL" id="VDUY01000003">
    <property type="protein sequence ID" value="TXL66275.1"/>
    <property type="molecule type" value="Genomic_DNA"/>
</dbReference>
<dbReference type="GO" id="GO:0030170">
    <property type="term" value="F:pyridoxal phosphate binding"/>
    <property type="evidence" value="ECO:0007669"/>
    <property type="project" value="InterPro"/>
</dbReference>